<dbReference type="GO" id="GO:0030422">
    <property type="term" value="P:siRNA processing"/>
    <property type="evidence" value="ECO:0007669"/>
    <property type="project" value="TreeGrafter"/>
</dbReference>
<dbReference type="Pfam" id="PF05183">
    <property type="entry name" value="RdRP"/>
    <property type="match status" value="1"/>
</dbReference>
<dbReference type="PANTHER" id="PTHR23079">
    <property type="entry name" value="RNA-DEPENDENT RNA POLYMERASE"/>
    <property type="match status" value="1"/>
</dbReference>
<dbReference type="InterPro" id="IPR057596">
    <property type="entry name" value="RDRP_core"/>
</dbReference>
<feature type="region of interest" description="Disordered" evidence="2">
    <location>
        <begin position="904"/>
        <end position="924"/>
    </location>
</feature>
<sequence length="1337" mass="147314">MDIFVSSIPPHLSSRKIEGFIHAVVKIEEHFTLPLQQPNRSSNHTGHRQAAISTTRHIPINKGFYFKHVKSADPCDNGFGFITFSRPKVGHWFLKHASLQPFVKKNGIKLKLGRNEPSPKTPQIGNLKWGEHLESALSSLLAGVPKIDMKSLQLVRDNNNVFIESFFQQSRHLKVELAFRREALLRNELLNMTALTKIDARLNRLIAGSGQDLALRTLKNSFFPSWRSDRGLLSSLDPPSLKGQDFVSQMWHIDVTPTRILLAGPQWHISNRVIREHKDHWHHFARVTFTNEDRESVTTIMPNYGFEESSNYIKGRVLNILKFGLEVAGRHWDLLAWSSSSMSTHTNSSSRWINADVIRNSLGDFSDVITSPARYGARFSQALSATARTIKVPRERLQHTEDISMPDGTSYTDGVGQISTELMAEVWQSYSAVHGEHRKRLLLKASAPSANQIRLGRNKGMLCVNPKLRGKVLFVRPSMTKFGSQHQDLEVANSSSCCLPARLNRPLVNALGDRGVSPTAFLEIQQEAISHIGMARTNFKETAKLCSAYSFGTGCNLRVLFKKLHKLGLAASAVNSDSFILTLAKSVTAAALGDMKRKVRIPVSGLTLLGVADEFGFLKEGEVFVQVETVESGDVSRRILTGRRLIRRSPTIDPGDVVMATCVRPPPGHPLLQLRNVIVFDTCSRIQPLPRRLGGGDLDGDDFTVYEDSRLFPPTDYPNLVTHTKTTPKSVHRPCSPNDLATFFCDFMLNDIIGMVSYLHLRIADASPHGSNDLGCKKLTILHSLATDFRKTGVAVERDELLRSGEPIVPDFLAQGEPREGKLIYSSSKVLGYMYRAVSWGETDTPSLDSNTDPETGLMPVDEAANAEWDGVNDGYSDYIRLFDDRGSSYHDGDADVDRTSLRSLVNHGPTDPSGSSNSANEALQSRLGPRIASQPESSTGSTVVAASSSPWPFRDVTFPPVFERIRRRYRNVFEQKGSEAEVLEEGHRYTKLFLHFTREIRHVSRITASYHPKADRPWDGLSCVDEPAGGGRMVHEVHLLTGRLPWAKVTRKTRTDRDSSLLDSMQSIFASFADAASVSGIAGAAELGVSGDRVGQPSSSSRVGDASESSTVLRNGIASQAPATRIERLGTADRPIELDSDDDDDGAISIASEDTVVITRVVTASPSASRNPLATITNSVSAIPDASSSVSVSQLQRPLKRLSSGQFDTSKRRPSPHSTKPSASGVDASAIPISAIKEDLIGFESTPAPGSEIGTETDMTGSSAQADEDSEEGELTAASAQKMVDSLWKSFQFFCSPKRPRYSNVFGYNTFMITLTLHLLTMLETLKHLQRDQQAF</sequence>
<accession>A0A077QZV8</accession>
<evidence type="ECO:0000313" key="4">
    <source>
        <dbReference type="EMBL" id="CDI52012.1"/>
    </source>
</evidence>
<comment type="catalytic activity">
    <reaction evidence="1">
        <text>RNA(n) + a ribonucleoside 5'-triphosphate = RNA(n+1) + diphosphate</text>
        <dbReference type="Rhea" id="RHEA:21248"/>
        <dbReference type="Rhea" id="RHEA-COMP:14527"/>
        <dbReference type="Rhea" id="RHEA-COMP:17342"/>
        <dbReference type="ChEBI" id="CHEBI:33019"/>
        <dbReference type="ChEBI" id="CHEBI:61557"/>
        <dbReference type="ChEBI" id="CHEBI:140395"/>
        <dbReference type="EC" id="2.7.7.48"/>
    </reaction>
</comment>
<dbReference type="EC" id="2.7.7.48" evidence="1"/>
<dbReference type="PANTHER" id="PTHR23079:SF17">
    <property type="entry name" value="RNA-DEPENDENT RNA POLYMERASE"/>
    <property type="match status" value="1"/>
</dbReference>
<keyword evidence="1" id="KW-0808">Transferase</keyword>
<feature type="compositionally biased region" description="Basic and acidic residues" evidence="2">
    <location>
        <begin position="1126"/>
        <end position="1138"/>
    </location>
</feature>
<keyword evidence="1" id="KW-0548">Nucleotidyltransferase</keyword>
<feature type="compositionally biased region" description="Polar residues" evidence="2">
    <location>
        <begin position="913"/>
        <end position="924"/>
    </location>
</feature>
<feature type="region of interest" description="Disordered" evidence="2">
    <location>
        <begin position="1245"/>
        <end position="1277"/>
    </location>
</feature>
<evidence type="ECO:0000256" key="1">
    <source>
        <dbReference type="RuleBase" id="RU363098"/>
    </source>
</evidence>
<protein>
    <recommendedName>
        <fullName evidence="1">RNA-dependent RNA polymerase</fullName>
        <ecNumber evidence="1">2.7.7.48</ecNumber>
    </recommendedName>
</protein>
<feature type="compositionally biased region" description="Polar residues" evidence="2">
    <location>
        <begin position="1185"/>
        <end position="1197"/>
    </location>
</feature>
<dbReference type="EMBL" id="HG529526">
    <property type="protein sequence ID" value="CDI52012.1"/>
    <property type="molecule type" value="Genomic_DNA"/>
</dbReference>
<comment type="similarity">
    <text evidence="1">Belongs to the RdRP family.</text>
</comment>
<reference evidence="4" key="1">
    <citation type="journal article" date="2014" name="Genome Biol. Evol.">
        <title>Gene Loss Rather Than Gene Gain Is Associated with a Host Jump from Monocots to Dicots in the Smut Fungus Melanopsichium pennsylvanicum.</title>
        <authorList>
            <person name="Sharma R."/>
            <person name="Mishra B."/>
            <person name="Runge F."/>
            <person name="Thines M."/>
        </authorList>
    </citation>
    <scope>NUCLEOTIDE SEQUENCE</scope>
    <source>
        <strain evidence="4">4</strain>
    </source>
</reference>
<dbReference type="GO" id="GO:0031380">
    <property type="term" value="C:nuclear RNA-directed RNA polymerase complex"/>
    <property type="evidence" value="ECO:0007669"/>
    <property type="project" value="TreeGrafter"/>
</dbReference>
<dbReference type="GO" id="GO:0003968">
    <property type="term" value="F:RNA-directed RNA polymerase activity"/>
    <property type="evidence" value="ECO:0007669"/>
    <property type="project" value="UniProtKB-KW"/>
</dbReference>
<feature type="region of interest" description="Disordered" evidence="2">
    <location>
        <begin position="1185"/>
        <end position="1229"/>
    </location>
</feature>
<proteinExistence type="inferred from homology"/>
<feature type="domain" description="RDRP core" evidence="3">
    <location>
        <begin position="255"/>
        <end position="838"/>
    </location>
</feature>
<organism evidence="4">
    <name type="scientific">Melanopsichium pennsylvanicum 4</name>
    <dbReference type="NCBI Taxonomy" id="1398559"/>
    <lineage>
        <taxon>Eukaryota</taxon>
        <taxon>Fungi</taxon>
        <taxon>Dikarya</taxon>
        <taxon>Basidiomycota</taxon>
        <taxon>Ustilaginomycotina</taxon>
        <taxon>Ustilaginomycetes</taxon>
        <taxon>Ustilaginales</taxon>
        <taxon>Ustilaginaceae</taxon>
        <taxon>Melanopsichium</taxon>
    </lineage>
</organism>
<keyword evidence="1" id="KW-0694">RNA-binding</keyword>
<keyword evidence="1 4" id="KW-0696">RNA-directed RNA polymerase</keyword>
<dbReference type="InterPro" id="IPR007855">
    <property type="entry name" value="RDRP"/>
</dbReference>
<feature type="region of interest" description="Disordered" evidence="2">
    <location>
        <begin position="1090"/>
        <end position="1150"/>
    </location>
</feature>
<dbReference type="GO" id="GO:0003723">
    <property type="term" value="F:RNA binding"/>
    <property type="evidence" value="ECO:0007669"/>
    <property type="project" value="UniProtKB-KW"/>
</dbReference>
<name>A0A077QZV8_9BASI</name>
<evidence type="ECO:0000259" key="3">
    <source>
        <dbReference type="Pfam" id="PF05183"/>
    </source>
</evidence>
<feature type="compositionally biased region" description="Polar residues" evidence="2">
    <location>
        <begin position="1097"/>
        <end position="1123"/>
    </location>
</feature>
<evidence type="ECO:0000256" key="2">
    <source>
        <dbReference type="SAM" id="MobiDB-lite"/>
    </source>
</evidence>